<dbReference type="Proteomes" id="UP000432350">
    <property type="component" value="Unassembled WGS sequence"/>
</dbReference>
<dbReference type="GeneID" id="97179083"/>
<proteinExistence type="predicted"/>
<keyword evidence="3" id="KW-0456">Lyase</keyword>
<dbReference type="SUPFAM" id="SSF54637">
    <property type="entry name" value="Thioesterase/thiol ester dehydrase-isomerase"/>
    <property type="match status" value="1"/>
</dbReference>
<accession>A0A2X2IRL5</accession>
<dbReference type="PANTHER" id="PTHR42993">
    <property type="entry name" value="MAOC-LIKE DEHYDRATASE DOMAIN-CONTAINING PROTEIN"/>
    <property type="match status" value="1"/>
</dbReference>
<dbReference type="CDD" id="cd03450">
    <property type="entry name" value="NodN"/>
    <property type="match status" value="1"/>
</dbReference>
<dbReference type="EMBL" id="UAUU01000002">
    <property type="protein sequence ID" value="SPZ83934.1"/>
    <property type="molecule type" value="Genomic_DNA"/>
</dbReference>
<gene>
    <name evidence="2" type="ORF">I6I98_19525</name>
    <name evidence="3" type="ORF">NCTC11343_00454</name>
    <name evidence="4" type="ORF">SPHINGO8BC_50764</name>
</gene>
<dbReference type="Gene3D" id="3.10.129.10">
    <property type="entry name" value="Hotdog Thioesterase"/>
    <property type="match status" value="1"/>
</dbReference>
<evidence type="ECO:0000313" key="5">
    <source>
        <dbReference type="Proteomes" id="UP000251241"/>
    </source>
</evidence>
<reference evidence="2 7" key="3">
    <citation type="submission" date="2021-01" db="EMBL/GenBank/DDBJ databases">
        <title>FDA dAtabase for Regulatory Grade micrObial Sequences (FDA-ARGOS): Supporting development and validation of Infectious Disease Dx tests.</title>
        <authorList>
            <person name="Sproer C."/>
            <person name="Gronow S."/>
            <person name="Severitt S."/>
            <person name="Schroder I."/>
            <person name="Tallon L."/>
            <person name="Sadzewicz L."/>
            <person name="Zhao X."/>
            <person name="Boylan J."/>
            <person name="Ott S."/>
            <person name="Bowen H."/>
            <person name="Vavikolanu K."/>
            <person name="Mehta A."/>
            <person name="Aluvathingal J."/>
            <person name="Nadendla S."/>
            <person name="Lowell S."/>
            <person name="Myers T."/>
            <person name="Yan Y."/>
            <person name="Sichtig H."/>
        </authorList>
    </citation>
    <scope>NUCLEOTIDE SEQUENCE [LARGE SCALE GENOMIC DNA]</scope>
    <source>
        <strain evidence="2 7">FDAARGOS_1141</strain>
    </source>
</reference>
<dbReference type="RefSeq" id="WP_046673910.1">
    <property type="nucleotide sequence ID" value="NZ_CP068086.1"/>
</dbReference>
<accession>A0A654CB25</accession>
<dbReference type="GO" id="GO:0004300">
    <property type="term" value="F:enoyl-CoA hydratase activity"/>
    <property type="evidence" value="ECO:0007669"/>
    <property type="project" value="UniProtKB-EC"/>
</dbReference>
<dbReference type="InterPro" id="IPR029069">
    <property type="entry name" value="HotDog_dom_sf"/>
</dbReference>
<reference evidence="4 6" key="2">
    <citation type="submission" date="2019-10" db="EMBL/GenBank/DDBJ databases">
        <authorList>
            <person name="Karimi E."/>
        </authorList>
    </citation>
    <scope>NUCLEOTIDE SEQUENCE [LARGE SCALE GENOMIC DNA]</scope>
    <source>
        <strain evidence="4">Sphingobacterium sp. 8BC</strain>
    </source>
</reference>
<name>A0A2X2IRL5_SPHMU</name>
<evidence type="ECO:0000313" key="3">
    <source>
        <dbReference type="EMBL" id="SPZ83934.1"/>
    </source>
</evidence>
<dbReference type="Proteomes" id="UP000251241">
    <property type="component" value="Unassembled WGS sequence"/>
</dbReference>
<evidence type="ECO:0000313" key="7">
    <source>
        <dbReference type="Proteomes" id="UP000595498"/>
    </source>
</evidence>
<evidence type="ECO:0000313" key="2">
    <source>
        <dbReference type="EMBL" id="QQT52447.1"/>
    </source>
</evidence>
<evidence type="ECO:0000259" key="1">
    <source>
        <dbReference type="Pfam" id="PF01575"/>
    </source>
</evidence>
<evidence type="ECO:0000313" key="6">
    <source>
        <dbReference type="Proteomes" id="UP000432350"/>
    </source>
</evidence>
<organism evidence="3 5">
    <name type="scientific">Sphingobacterium multivorum</name>
    <dbReference type="NCBI Taxonomy" id="28454"/>
    <lineage>
        <taxon>Bacteria</taxon>
        <taxon>Pseudomonadati</taxon>
        <taxon>Bacteroidota</taxon>
        <taxon>Sphingobacteriia</taxon>
        <taxon>Sphingobacteriales</taxon>
        <taxon>Sphingobacteriaceae</taxon>
        <taxon>Sphingobacterium</taxon>
    </lineage>
</organism>
<evidence type="ECO:0000313" key="4">
    <source>
        <dbReference type="EMBL" id="VXC90091.1"/>
    </source>
</evidence>
<sequence>MTIINNYEEYKAFEGKSLGESQWHVIDQKQINQFADATLDHQWIHLDSEKAKTDSPFKSTIAHGYLTLSLIPYLWKQIAEVRNVKMEINYGIENLRFAQPVLVDNAVQLHTQVKSVVNLRGVVKVTIEATLKIKDSAKPAYVGDVIFLYHFN</sequence>
<keyword evidence="7" id="KW-1185">Reference proteome</keyword>
<dbReference type="PANTHER" id="PTHR42993:SF1">
    <property type="entry name" value="MAOC-LIKE DEHYDRATASE DOMAIN-CONTAINING PROTEIN"/>
    <property type="match status" value="1"/>
</dbReference>
<dbReference type="AlphaFoldDB" id="A0A2X2IRL5"/>
<feature type="domain" description="MaoC-like" evidence="1">
    <location>
        <begin position="15"/>
        <end position="128"/>
    </location>
</feature>
<dbReference type="Pfam" id="PF01575">
    <property type="entry name" value="MaoC_dehydratas"/>
    <property type="match status" value="1"/>
</dbReference>
<protein>
    <submittedName>
        <fullName evidence="2">MaoC family dehydratase</fullName>
    </submittedName>
    <submittedName>
        <fullName evidence="3">Probable enoyl-CoA hydratase 1</fullName>
        <ecNumber evidence="3 4">4.2.1.17</ecNumber>
    </submittedName>
    <submittedName>
        <fullName evidence="4">Putative enoyl-CoA hydratase 1</fullName>
    </submittedName>
</protein>
<dbReference type="InterPro" id="IPR002539">
    <property type="entry name" value="MaoC-like_dom"/>
</dbReference>
<dbReference type="EMBL" id="CABWMV010000024">
    <property type="protein sequence ID" value="VXC90091.1"/>
    <property type="molecule type" value="Genomic_DNA"/>
</dbReference>
<dbReference type="Proteomes" id="UP000595498">
    <property type="component" value="Chromosome"/>
</dbReference>
<dbReference type="InterPro" id="IPR039375">
    <property type="entry name" value="NodN-like"/>
</dbReference>
<dbReference type="EC" id="4.2.1.17" evidence="3 4"/>
<dbReference type="EMBL" id="CP068224">
    <property type="protein sequence ID" value="QQT52447.1"/>
    <property type="molecule type" value="Genomic_DNA"/>
</dbReference>
<reference evidence="3 5" key="1">
    <citation type="submission" date="2018-06" db="EMBL/GenBank/DDBJ databases">
        <authorList>
            <consortium name="Pathogen Informatics"/>
            <person name="Doyle S."/>
        </authorList>
    </citation>
    <scope>NUCLEOTIDE SEQUENCE [LARGE SCALE GENOMIC DNA]</scope>
    <source>
        <strain evidence="3 5">NCTC11343</strain>
    </source>
</reference>